<organism evidence="2 3">
    <name type="scientific">Rhodoferax antarcticus ANT.BR</name>
    <dbReference type="NCBI Taxonomy" id="1111071"/>
    <lineage>
        <taxon>Bacteria</taxon>
        <taxon>Pseudomonadati</taxon>
        <taxon>Pseudomonadota</taxon>
        <taxon>Betaproteobacteria</taxon>
        <taxon>Burkholderiales</taxon>
        <taxon>Comamonadaceae</taxon>
        <taxon>Rhodoferax</taxon>
    </lineage>
</organism>
<dbReference type="GO" id="GO:0003723">
    <property type="term" value="F:RNA binding"/>
    <property type="evidence" value="ECO:0007669"/>
    <property type="project" value="TreeGrafter"/>
</dbReference>
<name>A0A1Q8Y9D6_9BURK</name>
<evidence type="ECO:0000313" key="3">
    <source>
        <dbReference type="Proteomes" id="UP000185911"/>
    </source>
</evidence>
<feature type="domain" description="S1 motif" evidence="1">
    <location>
        <begin position="76"/>
        <end position="142"/>
    </location>
</feature>
<feature type="domain" description="S1 motif" evidence="1">
    <location>
        <begin position="1"/>
        <end position="58"/>
    </location>
</feature>
<dbReference type="PANTHER" id="PTHR23270:SF10">
    <property type="entry name" value="PROTEIN RRP5 HOMOLOG"/>
    <property type="match status" value="1"/>
</dbReference>
<dbReference type="InterPro" id="IPR012340">
    <property type="entry name" value="NA-bd_OB-fold"/>
</dbReference>
<dbReference type="EMBL" id="MSYM01000020">
    <property type="protein sequence ID" value="OLP04613.1"/>
    <property type="molecule type" value="Genomic_DNA"/>
</dbReference>
<evidence type="ECO:0000259" key="1">
    <source>
        <dbReference type="PROSITE" id="PS50126"/>
    </source>
</evidence>
<dbReference type="InterPro" id="IPR045209">
    <property type="entry name" value="Rrp5"/>
</dbReference>
<accession>A0A1Q8Y9D6</accession>
<dbReference type="Gene3D" id="2.40.50.140">
    <property type="entry name" value="Nucleic acid-binding proteins"/>
    <property type="match status" value="2"/>
</dbReference>
<comment type="caution">
    <text evidence="2">The sequence shown here is derived from an EMBL/GenBank/DDBJ whole genome shotgun (WGS) entry which is preliminary data.</text>
</comment>
<protein>
    <submittedName>
        <fullName evidence="2">Putative 30S ribosomal protein S1</fullName>
    </submittedName>
</protein>
<evidence type="ECO:0000313" key="2">
    <source>
        <dbReference type="EMBL" id="OLP04613.1"/>
    </source>
</evidence>
<dbReference type="Proteomes" id="UP000185911">
    <property type="component" value="Unassembled WGS sequence"/>
</dbReference>
<dbReference type="SUPFAM" id="SSF50249">
    <property type="entry name" value="Nucleic acid-binding proteins"/>
    <property type="match status" value="2"/>
</dbReference>
<dbReference type="PANTHER" id="PTHR23270">
    <property type="entry name" value="PROGRAMMED CELL DEATH PROTEIN 11 PRE-RRNA PROCESSING PROTEIN RRP5"/>
    <property type="match status" value="1"/>
</dbReference>
<dbReference type="GO" id="GO:0005840">
    <property type="term" value="C:ribosome"/>
    <property type="evidence" value="ECO:0007669"/>
    <property type="project" value="UniProtKB-KW"/>
</dbReference>
<dbReference type="InterPro" id="IPR003029">
    <property type="entry name" value="S1_domain"/>
</dbReference>
<reference evidence="2 3" key="1">
    <citation type="submission" date="2017-01" db="EMBL/GenBank/DDBJ databases">
        <title>Genome sequence of Rhodoferax antarcticus ANT.BR, a psychrophilic purple nonsulfur bacterium from an Antarctic microbial mat.</title>
        <authorList>
            <person name="Baker J."/>
            <person name="Riester C."/>
            <person name="Skinner B."/>
            <person name="Newell A."/>
            <person name="Swingley W."/>
            <person name="Madigan M."/>
            <person name="Jung D."/>
            <person name="Asao M."/>
            <person name="Chen M."/>
            <person name="Loughlin P."/>
            <person name="Pan H."/>
            <person name="Lin S."/>
            <person name="Li N."/>
            <person name="Shaw J."/>
            <person name="Prado M."/>
            <person name="Sherman C."/>
            <person name="Li X."/>
            <person name="Tang J."/>
            <person name="Blankenship R."/>
            <person name="Zhao T."/>
            <person name="Touchman J."/>
            <person name="Sattley M."/>
        </authorList>
    </citation>
    <scope>NUCLEOTIDE SEQUENCE [LARGE SCALE GENOMIC DNA]</scope>
    <source>
        <strain evidence="2 3">ANT.BR</strain>
    </source>
</reference>
<keyword evidence="2" id="KW-0689">Ribosomal protein</keyword>
<dbReference type="GO" id="GO:0006364">
    <property type="term" value="P:rRNA processing"/>
    <property type="evidence" value="ECO:0007669"/>
    <property type="project" value="InterPro"/>
</dbReference>
<proteinExistence type="predicted"/>
<keyword evidence="2" id="KW-0687">Ribonucleoprotein</keyword>
<sequence>MKVNDGGIVVSLPNTETGLVLRDEVYWRGYPKKFKKGDWVDVVVIAFKPEKGLFLSIRRANSAERIKAVYETVTVGAVLSGKIKSVKEYGVFVSVGPGVEGLCHVSHITDISAFDKHAIGQDVKVRVLEFIEAEDRIQLEFV</sequence>
<dbReference type="Pfam" id="PF00575">
    <property type="entry name" value="S1"/>
    <property type="match status" value="2"/>
</dbReference>
<dbReference type="AlphaFoldDB" id="A0A1Q8Y9D6"/>
<gene>
    <name evidence="2" type="ORF">BLL52_4199</name>
</gene>
<dbReference type="PROSITE" id="PS50126">
    <property type="entry name" value="S1"/>
    <property type="match status" value="2"/>
</dbReference>
<keyword evidence="3" id="KW-1185">Reference proteome</keyword>
<dbReference type="SMART" id="SM00316">
    <property type="entry name" value="S1"/>
    <property type="match status" value="2"/>
</dbReference>